<gene>
    <name evidence="3" type="ORF">SAMN02745190_00573</name>
</gene>
<dbReference type="InterPro" id="IPR043894">
    <property type="entry name" value="MupG_C"/>
</dbReference>
<reference evidence="3 4" key="1">
    <citation type="submission" date="2016-11" db="EMBL/GenBank/DDBJ databases">
        <authorList>
            <person name="Jaros S."/>
            <person name="Januszkiewicz K."/>
            <person name="Wedrychowicz H."/>
        </authorList>
    </citation>
    <scope>NUCLEOTIDE SEQUENCE [LARGE SCALE GENOMIC DNA]</scope>
    <source>
        <strain evidence="3 4">DSM 10502</strain>
    </source>
</reference>
<evidence type="ECO:0000313" key="3">
    <source>
        <dbReference type="EMBL" id="SHE47053.1"/>
    </source>
</evidence>
<organism evidence="3 4">
    <name type="scientific">Schwartzia succinivorans DSM 10502</name>
    <dbReference type="NCBI Taxonomy" id="1123243"/>
    <lineage>
        <taxon>Bacteria</taxon>
        <taxon>Bacillati</taxon>
        <taxon>Bacillota</taxon>
        <taxon>Negativicutes</taxon>
        <taxon>Selenomonadales</taxon>
        <taxon>Selenomonadaceae</taxon>
        <taxon>Schwartzia</taxon>
    </lineage>
</organism>
<dbReference type="Gene3D" id="2.40.100.10">
    <property type="entry name" value="Cyclophilin-like"/>
    <property type="match status" value="1"/>
</dbReference>
<dbReference type="Proteomes" id="UP000184404">
    <property type="component" value="Unassembled WGS sequence"/>
</dbReference>
<feature type="domain" description="6-phospho-N-acetylmuramidase C-terminal" evidence="1">
    <location>
        <begin position="260"/>
        <end position="365"/>
    </location>
</feature>
<dbReference type="EMBL" id="FQUG01000002">
    <property type="protein sequence ID" value="SHE47053.1"/>
    <property type="molecule type" value="Genomic_DNA"/>
</dbReference>
<dbReference type="InterPro" id="IPR029000">
    <property type="entry name" value="Cyclophilin-like_dom_sf"/>
</dbReference>
<sequence>MKTGISVYPGLNTPLKESISLIERAASNGITRLFTSLQIPETDTTVFRTELIELLSKAKEYHFDVIADISQASTLLGEDDMHPEKLLSLGITTLRLDDGFSPQSATSLLNEAKDIRIQLNASTVTKDFLEELMAAGVDMTHVDALHNYYPRENTGLDTDFFLEQNELLRSFNISVGAFVATVDPPDEPSPKERRRAPLFCGLPTLEEDRSLPTDLAIRHLAALGIDSVFIGDGEPNSSELASLSSVMQNDTLTLHASILTTDEKLKAFLQEPFTTRRDKARDVLRAVESRGRIKEEGISIRPSAPAPRPIGAVTIDNDNYPRYTGELEIVKRTLPADSRINVIAQIDPEEIFLIDYIKPGQKFRLRLD</sequence>
<dbReference type="PANTHER" id="PTHR38435:SF2">
    <property type="entry name" value="DUF871 DOMAIN-CONTAINING PROTEIN"/>
    <property type="match status" value="1"/>
</dbReference>
<dbReference type="OrthoDB" id="5809921at2"/>
<protein>
    <recommendedName>
        <fullName evidence="5">Outer surface protein</fullName>
    </recommendedName>
</protein>
<feature type="domain" description="6-phospho-N-acetylmuramidase N-terminal" evidence="2">
    <location>
        <begin position="3"/>
        <end position="244"/>
    </location>
</feature>
<dbReference type="InterPro" id="IPR043797">
    <property type="entry name" value="MupG_N"/>
</dbReference>
<dbReference type="SUPFAM" id="SSF50891">
    <property type="entry name" value="Cyclophilin-like"/>
    <property type="match status" value="1"/>
</dbReference>
<dbReference type="Gene3D" id="3.20.20.70">
    <property type="entry name" value="Aldolase class I"/>
    <property type="match status" value="1"/>
</dbReference>
<dbReference type="InterPro" id="IPR017853">
    <property type="entry name" value="GH"/>
</dbReference>
<dbReference type="AlphaFoldDB" id="A0A1M4TRH4"/>
<accession>A0A1M4TRH4</accession>
<dbReference type="InterPro" id="IPR008589">
    <property type="entry name" value="MupG"/>
</dbReference>
<dbReference type="SUPFAM" id="SSF51445">
    <property type="entry name" value="(Trans)glycosidases"/>
    <property type="match status" value="1"/>
</dbReference>
<dbReference type="STRING" id="1123243.SAMN02745190_00573"/>
<dbReference type="Pfam" id="PF19200">
    <property type="entry name" value="MupG_N"/>
    <property type="match status" value="1"/>
</dbReference>
<evidence type="ECO:0008006" key="5">
    <source>
        <dbReference type="Google" id="ProtNLM"/>
    </source>
</evidence>
<dbReference type="Pfam" id="PF05913">
    <property type="entry name" value="MupG_C"/>
    <property type="match status" value="1"/>
</dbReference>
<evidence type="ECO:0000259" key="2">
    <source>
        <dbReference type="Pfam" id="PF19200"/>
    </source>
</evidence>
<evidence type="ECO:0000259" key="1">
    <source>
        <dbReference type="Pfam" id="PF05913"/>
    </source>
</evidence>
<dbReference type="InterPro" id="IPR013785">
    <property type="entry name" value="Aldolase_TIM"/>
</dbReference>
<dbReference type="PANTHER" id="PTHR38435">
    <property type="match status" value="1"/>
</dbReference>
<keyword evidence="4" id="KW-1185">Reference proteome</keyword>
<name>A0A1M4TRH4_9FIRM</name>
<dbReference type="RefSeq" id="WP_072934654.1">
    <property type="nucleotide sequence ID" value="NZ_FQUG01000002.1"/>
</dbReference>
<evidence type="ECO:0000313" key="4">
    <source>
        <dbReference type="Proteomes" id="UP000184404"/>
    </source>
</evidence>
<proteinExistence type="predicted"/>